<dbReference type="eggNOG" id="KOG2983">
    <property type="taxonomic scope" value="Eukaryota"/>
</dbReference>
<evidence type="ECO:0000256" key="3">
    <source>
        <dbReference type="SAM" id="MobiDB-lite"/>
    </source>
</evidence>
<dbReference type="OMA" id="TFPDPNF"/>
<evidence type="ECO:0000313" key="4">
    <source>
        <dbReference type="EMBL" id="CCE61381.1"/>
    </source>
</evidence>
<dbReference type="InterPro" id="IPR009772">
    <property type="entry name" value="CDC123"/>
</dbReference>
<feature type="compositionally biased region" description="Acidic residues" evidence="3">
    <location>
        <begin position="75"/>
        <end position="91"/>
    </location>
</feature>
<reference evidence="4 5" key="1">
    <citation type="journal article" date="2011" name="Proc. Natl. Acad. Sci. U.S.A.">
        <title>Evolutionary erosion of yeast sex chromosomes by mating-type switching accidents.</title>
        <authorList>
            <person name="Gordon J.L."/>
            <person name="Armisen D."/>
            <person name="Proux-Wera E."/>
            <person name="Oheigeartaigh S.S."/>
            <person name="Byrne K.P."/>
            <person name="Wolfe K.H."/>
        </authorList>
    </citation>
    <scope>NUCLEOTIDE SEQUENCE [LARGE SCALE GENOMIC DNA]</scope>
    <source>
        <strain evidence="5">ATCC 24235 / CBS 4417 / NBRC 1672 / NRRL Y-8282 / UCD 70-5</strain>
    </source>
</reference>
<keyword evidence="2" id="KW-0547">Nucleotide-binding</keyword>
<dbReference type="GeneID" id="11532479"/>
<dbReference type="HOGENOM" id="CLU_034402_2_0_1"/>
<proteinExistence type="inferred from homology"/>
<comment type="subcellular location">
    <subcellularLocation>
        <location evidence="2">Cytoplasm</location>
    </subcellularLocation>
</comment>
<dbReference type="PANTHER" id="PTHR15323">
    <property type="entry name" value="D123 PROTEIN"/>
    <property type="match status" value="1"/>
</dbReference>
<dbReference type="PIRSF" id="PIRSF007807">
    <property type="entry name" value="Cdc123"/>
    <property type="match status" value="1"/>
</dbReference>
<dbReference type="GO" id="GO:0044183">
    <property type="term" value="F:protein folding chaperone"/>
    <property type="evidence" value="ECO:0007669"/>
    <property type="project" value="EnsemblFungi"/>
</dbReference>
<dbReference type="KEGG" id="tpf:TPHA_0A03030"/>
<keyword evidence="2" id="KW-0963">Cytoplasm</keyword>
<dbReference type="PANTHER" id="PTHR15323:SF6">
    <property type="entry name" value="CELL DIVISION CYCLE PROTEIN 123 HOMOLOG"/>
    <property type="match status" value="1"/>
</dbReference>
<keyword evidence="5" id="KW-1185">Reference proteome</keyword>
<dbReference type="GO" id="GO:0005524">
    <property type="term" value="F:ATP binding"/>
    <property type="evidence" value="ECO:0007669"/>
    <property type="project" value="UniProtKB-KW"/>
</dbReference>
<dbReference type="EMBL" id="HE612856">
    <property type="protein sequence ID" value="CCE61381.1"/>
    <property type="molecule type" value="Genomic_DNA"/>
</dbReference>
<evidence type="ECO:0000313" key="5">
    <source>
        <dbReference type="Proteomes" id="UP000005666"/>
    </source>
</evidence>
<dbReference type="GO" id="GO:0005737">
    <property type="term" value="C:cytoplasm"/>
    <property type="evidence" value="ECO:0007669"/>
    <property type="project" value="UniProtKB-SubCell"/>
</dbReference>
<keyword evidence="2" id="KW-0460">Magnesium</keyword>
<dbReference type="RefSeq" id="XP_003683815.1">
    <property type="nucleotide sequence ID" value="XM_003683767.1"/>
</dbReference>
<sequence>MSDYAPLVDITVSRNDIDQCKYSNWYELFKSLTPQSKIIKPLPPAFIQYLKQDGIKLAEEHGSYYNEDLSKNEENEYSDWENEESDSDSEADNNSNKKSKIEKKQVDPIVDFPDLHNQIKEIIANYGSVTPKLNWSSPRDATWILANNTTKCSEINDLYLLLNASNYITHDLEHAYDNCIDVDETNRNKDIEFELVLRQWFNINPALEFRVFVKNGEIIGVSQRDLNYYDYLETLSDTFKDAIDEFVEDKILPKFTLKSFVLDVYIPRPFDKVFLIDINPFARKTDPLMFSWSELETLHKLSSQKDDYELRLLTETNVGRFAHKEHSENQVPIDIVEASLNPDAIKELADKWSELLKKQDDYDSDSHDN</sequence>
<keyword evidence="2" id="KW-0067">ATP-binding</keyword>
<dbReference type="Pfam" id="PF07065">
    <property type="entry name" value="D123"/>
    <property type="match status" value="1"/>
</dbReference>
<keyword evidence="2" id="KW-0479">Metal-binding</keyword>
<feature type="region of interest" description="Disordered" evidence="3">
    <location>
        <begin position="66"/>
        <end position="102"/>
    </location>
</feature>
<dbReference type="GO" id="GO:1905143">
    <property type="term" value="P:eukaryotic translation initiation factor 2 complex assembly"/>
    <property type="evidence" value="ECO:0007669"/>
    <property type="project" value="EnsemblFungi"/>
</dbReference>
<evidence type="ECO:0000256" key="1">
    <source>
        <dbReference type="ARBA" id="ARBA00011047"/>
    </source>
</evidence>
<gene>
    <name evidence="4" type="primary">TPHA0A03030</name>
    <name evidence="4" type="ordered locus">TPHA_0A03030</name>
</gene>
<name>G8BNA3_TETPH</name>
<keyword evidence="2" id="KW-0143">Chaperone</keyword>
<dbReference type="Proteomes" id="UP000005666">
    <property type="component" value="Chromosome 1"/>
</dbReference>
<dbReference type="AlphaFoldDB" id="G8BNA3"/>
<comment type="similarity">
    <text evidence="1 2">Belongs to the CDC123 family.</text>
</comment>
<evidence type="ECO:0000256" key="2">
    <source>
        <dbReference type="PIRNR" id="PIRNR007807"/>
    </source>
</evidence>
<dbReference type="GO" id="GO:0000287">
    <property type="term" value="F:magnesium ion binding"/>
    <property type="evidence" value="ECO:0007669"/>
    <property type="project" value="EnsemblFungi"/>
</dbReference>
<dbReference type="OrthoDB" id="360540at2759"/>
<protein>
    <recommendedName>
        <fullName evidence="2">Translation initiation factor eIF2 assembly protein</fullName>
    </recommendedName>
</protein>
<organism evidence="4 5">
    <name type="scientific">Tetrapisispora phaffii (strain ATCC 24235 / CBS 4417 / NBRC 1672 / NRRL Y-8282 / UCD 70-5)</name>
    <name type="common">Yeast</name>
    <name type="synonym">Fabospora phaffii</name>
    <dbReference type="NCBI Taxonomy" id="1071381"/>
    <lineage>
        <taxon>Eukaryota</taxon>
        <taxon>Fungi</taxon>
        <taxon>Dikarya</taxon>
        <taxon>Ascomycota</taxon>
        <taxon>Saccharomycotina</taxon>
        <taxon>Saccharomycetes</taxon>
        <taxon>Saccharomycetales</taxon>
        <taxon>Saccharomycetaceae</taxon>
        <taxon>Tetrapisispora</taxon>
    </lineage>
</organism>
<dbReference type="STRING" id="1071381.G8BNA3"/>
<accession>G8BNA3</accession>